<evidence type="ECO:0008006" key="4">
    <source>
        <dbReference type="Google" id="ProtNLM"/>
    </source>
</evidence>
<reference evidence="2 3" key="1">
    <citation type="submission" date="2016-06" db="EMBL/GenBank/DDBJ databases">
        <title>Draft genome sequence of Flavobacterium succinicans strain DD5b.</title>
        <authorList>
            <person name="Poehlein A."/>
            <person name="Daniel R."/>
            <person name="Simeonova D.D."/>
        </authorList>
    </citation>
    <scope>NUCLEOTIDE SEQUENCE [LARGE SCALE GENOMIC DNA]</scope>
    <source>
        <strain evidence="2 3">DD5b</strain>
    </source>
</reference>
<accession>A0A199XNZ6</accession>
<dbReference type="InterPro" id="IPR010718">
    <property type="entry name" value="DUF1294"/>
</dbReference>
<keyword evidence="3" id="KW-1185">Reference proteome</keyword>
<dbReference type="EMBL" id="JMTM01000060">
    <property type="protein sequence ID" value="OAZ03365.1"/>
    <property type="molecule type" value="Genomic_DNA"/>
</dbReference>
<dbReference type="GO" id="GO:0003676">
    <property type="term" value="F:nucleic acid binding"/>
    <property type="evidence" value="ECO:0007669"/>
    <property type="project" value="InterPro"/>
</dbReference>
<protein>
    <recommendedName>
        <fullName evidence="4">DUF1294 domain-containing protein</fullName>
    </recommendedName>
</protein>
<feature type="transmembrane region" description="Helical" evidence="1">
    <location>
        <begin position="73"/>
        <end position="93"/>
    </location>
</feature>
<organism evidence="2 3">
    <name type="scientific">Flavobacterium succinicans</name>
    <dbReference type="NCBI Taxonomy" id="29536"/>
    <lineage>
        <taxon>Bacteria</taxon>
        <taxon>Pseudomonadati</taxon>
        <taxon>Bacteroidota</taxon>
        <taxon>Flavobacteriia</taxon>
        <taxon>Flavobacteriales</taxon>
        <taxon>Flavobacteriaceae</taxon>
        <taxon>Flavobacterium</taxon>
    </lineage>
</organism>
<gene>
    <name evidence="2" type="ORF">FLB_21520</name>
</gene>
<feature type="transmembrane region" description="Helical" evidence="1">
    <location>
        <begin position="7"/>
        <end position="25"/>
    </location>
</feature>
<keyword evidence="1" id="KW-0472">Membrane</keyword>
<dbReference type="InterPro" id="IPR012156">
    <property type="entry name" value="Cold_shock_CspA"/>
</dbReference>
<evidence type="ECO:0000313" key="3">
    <source>
        <dbReference type="Proteomes" id="UP000093807"/>
    </source>
</evidence>
<dbReference type="PATRIC" id="fig|29536.5.peg.2249"/>
<evidence type="ECO:0000313" key="2">
    <source>
        <dbReference type="EMBL" id="OAZ03365.1"/>
    </source>
</evidence>
<dbReference type="AlphaFoldDB" id="A0A199XNZ6"/>
<sequence length="97" mass="11273">MERKCIAMDILLYYFLILNVIGFLLTVFDKQQAKSHKQRIPETTLLTFVFFGGTVGNGLAMLLFRHKTSKTSYLLKFWLIMILQILAICFVSSDYKI</sequence>
<proteinExistence type="predicted"/>
<comment type="caution">
    <text evidence="2">The sequence shown here is derived from an EMBL/GenBank/DDBJ whole genome shotgun (WGS) entry which is preliminary data.</text>
</comment>
<keyword evidence="1" id="KW-0812">Transmembrane</keyword>
<dbReference type="Pfam" id="PF06961">
    <property type="entry name" value="DUF1294"/>
    <property type="match status" value="1"/>
</dbReference>
<feature type="transmembrane region" description="Helical" evidence="1">
    <location>
        <begin position="45"/>
        <end position="64"/>
    </location>
</feature>
<name>A0A199XNZ6_9FLAO</name>
<evidence type="ECO:0000256" key="1">
    <source>
        <dbReference type="SAM" id="Phobius"/>
    </source>
</evidence>
<keyword evidence="1" id="KW-1133">Transmembrane helix</keyword>
<dbReference type="PIRSF" id="PIRSF002599">
    <property type="entry name" value="Cold_shock_A"/>
    <property type="match status" value="1"/>
</dbReference>
<dbReference type="Proteomes" id="UP000093807">
    <property type="component" value="Unassembled WGS sequence"/>
</dbReference>